<feature type="coiled-coil region" evidence="3">
    <location>
        <begin position="162"/>
        <end position="203"/>
    </location>
</feature>
<keyword evidence="3" id="KW-0175">Coiled coil</keyword>
<keyword evidence="2" id="KW-0233">DNA recombination</keyword>
<evidence type="ECO:0000313" key="7">
    <source>
        <dbReference type="Proteomes" id="UP001432209"/>
    </source>
</evidence>
<dbReference type="InterPro" id="IPR050639">
    <property type="entry name" value="SSR_resolvase"/>
</dbReference>
<accession>A0ABZ2AEX9</accession>
<dbReference type="Pfam" id="PF13408">
    <property type="entry name" value="Zn_ribbon_recom"/>
    <property type="match status" value="1"/>
</dbReference>
<proteinExistence type="predicted"/>
<feature type="domain" description="Insertion element IS402-like" evidence="4">
    <location>
        <begin position="250"/>
        <end position="322"/>
    </location>
</feature>
<feature type="domain" description="Recombinase zinc beta ribbon" evidence="5">
    <location>
        <begin position="18"/>
        <end position="76"/>
    </location>
</feature>
<evidence type="ECO:0000256" key="3">
    <source>
        <dbReference type="SAM" id="Coils"/>
    </source>
</evidence>
<evidence type="ECO:0000313" key="6">
    <source>
        <dbReference type="EMBL" id="WUX57262.1"/>
    </source>
</evidence>
<name>A0ABZ2AEX9_STRNV</name>
<keyword evidence="1" id="KW-0238">DNA-binding</keyword>
<sequence length="373" mass="41668">MEHGKNGRPKRKDAEIYPLSEKLFGLCGSHYVGQKQTLSGQRWYRCSGKHERYPGAPVCECNGIPSDLVETELWTLLIKVLSNPKELQKAAAEYLDMTADQKVSFEDRIEELGRQIEVQARAIKAAMTVTAKIAAIEGKNDEEIEAEVEATVAPLMHEKTSLEHLRAEAVQWQLEADAANDHAKDLKKLAETARRRLHQLTLSEQAEVLNLLGLKVRVTQAAPPAPKGAPCPVRTWFEERDLKIPARVGEEAWRHIEPIVSAGDRPCRADQRFDHREAVEGILHKARTAGRWSDVPLAKGTGKGLSSRFRRWRESGIWDQVMEFLTGEEATELPPARKIELPKMEVEGGFILQELLGSLTTFGGTLPSSTTMS</sequence>
<evidence type="ECO:0000259" key="5">
    <source>
        <dbReference type="Pfam" id="PF13408"/>
    </source>
</evidence>
<protein>
    <submittedName>
        <fullName evidence="6">Transposase</fullName>
    </submittedName>
</protein>
<gene>
    <name evidence="6" type="ORF">OG442_10465</name>
</gene>
<dbReference type="EMBL" id="CP109495">
    <property type="protein sequence ID" value="WUX57262.1"/>
    <property type="molecule type" value="Genomic_DNA"/>
</dbReference>
<evidence type="ECO:0000259" key="4">
    <source>
        <dbReference type="Pfam" id="PF13340"/>
    </source>
</evidence>
<dbReference type="InterPro" id="IPR025161">
    <property type="entry name" value="IS402-like_dom"/>
</dbReference>
<keyword evidence="7" id="KW-1185">Reference proteome</keyword>
<dbReference type="RefSeq" id="WP_329082476.1">
    <property type="nucleotide sequence ID" value="NZ_CP109495.1"/>
</dbReference>
<dbReference type="Pfam" id="PF13340">
    <property type="entry name" value="DUF4096"/>
    <property type="match status" value="1"/>
</dbReference>
<evidence type="ECO:0000256" key="1">
    <source>
        <dbReference type="ARBA" id="ARBA00023125"/>
    </source>
</evidence>
<reference evidence="6" key="1">
    <citation type="submission" date="2022-10" db="EMBL/GenBank/DDBJ databases">
        <title>The complete genomes of actinobacterial strains from the NBC collection.</title>
        <authorList>
            <person name="Joergensen T.S."/>
            <person name="Alvarez Arevalo M."/>
            <person name="Sterndorff E.B."/>
            <person name="Faurdal D."/>
            <person name="Vuksanovic O."/>
            <person name="Mourched A.-S."/>
            <person name="Charusanti P."/>
            <person name="Shaw S."/>
            <person name="Blin K."/>
            <person name="Weber T."/>
        </authorList>
    </citation>
    <scope>NUCLEOTIDE SEQUENCE</scope>
    <source>
        <strain evidence="6">NBC_01432</strain>
    </source>
</reference>
<organism evidence="6 7">
    <name type="scientific">Streptomyces niveus</name>
    <name type="common">Streptomyces spheroides</name>
    <dbReference type="NCBI Taxonomy" id="193462"/>
    <lineage>
        <taxon>Bacteria</taxon>
        <taxon>Bacillati</taxon>
        <taxon>Actinomycetota</taxon>
        <taxon>Actinomycetes</taxon>
        <taxon>Kitasatosporales</taxon>
        <taxon>Streptomycetaceae</taxon>
        <taxon>Streptomyces</taxon>
    </lineage>
</organism>
<evidence type="ECO:0000256" key="2">
    <source>
        <dbReference type="ARBA" id="ARBA00023172"/>
    </source>
</evidence>
<dbReference type="InterPro" id="IPR025827">
    <property type="entry name" value="Zn_ribbon_recom_dom"/>
</dbReference>
<dbReference type="Proteomes" id="UP001432209">
    <property type="component" value="Chromosome"/>
</dbReference>
<dbReference type="PANTHER" id="PTHR30461">
    <property type="entry name" value="DNA-INVERTASE FROM LAMBDOID PROPHAGE"/>
    <property type="match status" value="1"/>
</dbReference>
<dbReference type="PANTHER" id="PTHR30461:SF2">
    <property type="entry name" value="SERINE RECOMBINASE PINE-RELATED"/>
    <property type="match status" value="1"/>
</dbReference>